<evidence type="ECO:0000256" key="2">
    <source>
        <dbReference type="ARBA" id="ARBA00007635"/>
    </source>
</evidence>
<dbReference type="GO" id="GO:0022857">
    <property type="term" value="F:transmembrane transporter activity"/>
    <property type="evidence" value="ECO:0007669"/>
    <property type="project" value="InterPro"/>
</dbReference>
<keyword evidence="4 6" id="KW-1133">Transmembrane helix</keyword>
<feature type="transmembrane region" description="Helical" evidence="6">
    <location>
        <begin position="303"/>
        <end position="321"/>
    </location>
</feature>
<dbReference type="OrthoDB" id="670984at2759"/>
<comment type="similarity">
    <text evidence="2 6">Belongs to the drug/metabolite transporter (DMT) superfamily. Plant drug/metabolite exporter (P-DME) (TC 2.A.7.4) family.</text>
</comment>
<organism evidence="9 10">
    <name type="scientific">Apostasia shenzhenica</name>
    <dbReference type="NCBI Taxonomy" id="1088818"/>
    <lineage>
        <taxon>Eukaryota</taxon>
        <taxon>Viridiplantae</taxon>
        <taxon>Streptophyta</taxon>
        <taxon>Embryophyta</taxon>
        <taxon>Tracheophyta</taxon>
        <taxon>Spermatophyta</taxon>
        <taxon>Magnoliopsida</taxon>
        <taxon>Liliopsida</taxon>
        <taxon>Asparagales</taxon>
        <taxon>Orchidaceae</taxon>
        <taxon>Apostasioideae</taxon>
        <taxon>Apostasia</taxon>
    </lineage>
</organism>
<feature type="domain" description="EamA" evidence="8">
    <location>
        <begin position="22"/>
        <end position="144"/>
    </location>
</feature>
<keyword evidence="10" id="KW-1185">Reference proteome</keyword>
<reference evidence="9 10" key="1">
    <citation type="journal article" date="2017" name="Nature">
        <title>The Apostasia genome and the evolution of orchids.</title>
        <authorList>
            <person name="Zhang G.Q."/>
            <person name="Liu K.W."/>
            <person name="Li Z."/>
            <person name="Lohaus R."/>
            <person name="Hsiao Y.Y."/>
            <person name="Niu S.C."/>
            <person name="Wang J.Y."/>
            <person name="Lin Y.C."/>
            <person name="Xu Q."/>
            <person name="Chen L.J."/>
            <person name="Yoshida K."/>
            <person name="Fujiwara S."/>
            <person name="Wang Z.W."/>
            <person name="Zhang Y.Q."/>
            <person name="Mitsuda N."/>
            <person name="Wang M."/>
            <person name="Liu G.H."/>
            <person name="Pecoraro L."/>
            <person name="Huang H.X."/>
            <person name="Xiao X.J."/>
            <person name="Lin M."/>
            <person name="Wu X.Y."/>
            <person name="Wu W.L."/>
            <person name="Chen Y.Y."/>
            <person name="Chang S.B."/>
            <person name="Sakamoto S."/>
            <person name="Ohme-Takagi M."/>
            <person name="Yagi M."/>
            <person name="Zeng S.J."/>
            <person name="Shen C.Y."/>
            <person name="Yeh C.M."/>
            <person name="Luo Y.B."/>
            <person name="Tsai W.C."/>
            <person name="Van de Peer Y."/>
            <person name="Liu Z.J."/>
        </authorList>
    </citation>
    <scope>NUCLEOTIDE SEQUENCE [LARGE SCALE GENOMIC DNA]</scope>
    <source>
        <strain evidence="10">cv. Shenzhen</strain>
        <tissue evidence="9">Stem</tissue>
    </source>
</reference>
<feature type="transmembrane region" description="Helical" evidence="6">
    <location>
        <begin position="179"/>
        <end position="199"/>
    </location>
</feature>
<feature type="transmembrane region" description="Helical" evidence="6">
    <location>
        <begin position="135"/>
        <end position="153"/>
    </location>
</feature>
<evidence type="ECO:0000256" key="6">
    <source>
        <dbReference type="RuleBase" id="RU363077"/>
    </source>
</evidence>
<sequence>MGYWGERVKVPASMVVVQLLTTGMVMLSRVALSEGMFVFSLLAYRNAIGALFVAPFAFFLEREMRRQLTYKAFLWIFINALFGITMSLGLYYYGLRDTSAAYSCNFLNLIPIVTFVFAVVIRVERLGVRSKVGKIKALGSVACVAGAIIFGTYKGRILHIWPSHVEPLRSVTKGKSPHLARGTFLLIGSCFSYAFWFIIQVKLLKIFPSKYWTTTLTCMVGSFQTVIIGIFLNRQKEAWRLNWNLQLLTFIYSGILNTGATFCLISWVIAQRGPTYPSMFNPLAVVFTTILESFFIGQEITSGSLLGMVLIFGGLYGFLWAKRKEHEIQIKRSQRERESPPPSSESLHSCQSVTVVPVPDEDELSSSHVCEISKLPS</sequence>
<feature type="transmembrane region" description="Helical" evidence="6">
    <location>
        <begin position="100"/>
        <end position="123"/>
    </location>
</feature>
<feature type="transmembrane region" description="Helical" evidence="6">
    <location>
        <begin position="211"/>
        <end position="233"/>
    </location>
</feature>
<evidence type="ECO:0000256" key="1">
    <source>
        <dbReference type="ARBA" id="ARBA00004141"/>
    </source>
</evidence>
<feature type="region of interest" description="Disordered" evidence="7">
    <location>
        <begin position="331"/>
        <end position="352"/>
    </location>
</feature>
<dbReference type="InterPro" id="IPR030184">
    <property type="entry name" value="WAT1-related"/>
</dbReference>
<keyword evidence="3 6" id="KW-0812">Transmembrane</keyword>
<evidence type="ECO:0000259" key="8">
    <source>
        <dbReference type="Pfam" id="PF00892"/>
    </source>
</evidence>
<gene>
    <name evidence="9" type="ORF">AXF42_Ash006300</name>
</gene>
<evidence type="ECO:0000256" key="3">
    <source>
        <dbReference type="ARBA" id="ARBA00022692"/>
    </source>
</evidence>
<feature type="domain" description="EamA" evidence="8">
    <location>
        <begin position="181"/>
        <end position="318"/>
    </location>
</feature>
<dbReference type="GO" id="GO:0016020">
    <property type="term" value="C:membrane"/>
    <property type="evidence" value="ECO:0007669"/>
    <property type="project" value="UniProtKB-SubCell"/>
</dbReference>
<evidence type="ECO:0000256" key="4">
    <source>
        <dbReference type="ARBA" id="ARBA00022989"/>
    </source>
</evidence>
<protein>
    <recommendedName>
        <fullName evidence="6">WAT1-related protein</fullName>
    </recommendedName>
</protein>
<dbReference type="AlphaFoldDB" id="A0A2I0AYR5"/>
<evidence type="ECO:0000313" key="9">
    <source>
        <dbReference type="EMBL" id="PKA60666.1"/>
    </source>
</evidence>
<feature type="transmembrane region" description="Helical" evidence="6">
    <location>
        <begin position="72"/>
        <end position="94"/>
    </location>
</feature>
<dbReference type="InterPro" id="IPR000620">
    <property type="entry name" value="EamA_dom"/>
</dbReference>
<evidence type="ECO:0000313" key="10">
    <source>
        <dbReference type="Proteomes" id="UP000236161"/>
    </source>
</evidence>
<evidence type="ECO:0000256" key="5">
    <source>
        <dbReference type="ARBA" id="ARBA00023136"/>
    </source>
</evidence>
<proteinExistence type="inferred from homology"/>
<dbReference type="Proteomes" id="UP000236161">
    <property type="component" value="Unassembled WGS sequence"/>
</dbReference>
<feature type="transmembrane region" description="Helical" evidence="6">
    <location>
        <begin position="12"/>
        <end position="31"/>
    </location>
</feature>
<feature type="transmembrane region" description="Helical" evidence="6">
    <location>
        <begin position="37"/>
        <end position="60"/>
    </location>
</feature>
<comment type="subcellular location">
    <subcellularLocation>
        <location evidence="1 6">Membrane</location>
        <topology evidence="1 6">Multi-pass membrane protein</topology>
    </subcellularLocation>
</comment>
<dbReference type="SUPFAM" id="SSF103481">
    <property type="entry name" value="Multidrug resistance efflux transporter EmrE"/>
    <property type="match status" value="2"/>
</dbReference>
<dbReference type="PANTHER" id="PTHR31218">
    <property type="entry name" value="WAT1-RELATED PROTEIN"/>
    <property type="match status" value="1"/>
</dbReference>
<feature type="transmembrane region" description="Helical" evidence="6">
    <location>
        <begin position="245"/>
        <end position="268"/>
    </location>
</feature>
<feature type="transmembrane region" description="Helical" evidence="6">
    <location>
        <begin position="280"/>
        <end position="297"/>
    </location>
</feature>
<dbReference type="InterPro" id="IPR037185">
    <property type="entry name" value="EmrE-like"/>
</dbReference>
<dbReference type="EMBL" id="KZ451935">
    <property type="protein sequence ID" value="PKA60666.1"/>
    <property type="molecule type" value="Genomic_DNA"/>
</dbReference>
<name>A0A2I0AYR5_9ASPA</name>
<accession>A0A2I0AYR5</accession>
<keyword evidence="5 6" id="KW-0472">Membrane</keyword>
<evidence type="ECO:0000256" key="7">
    <source>
        <dbReference type="SAM" id="MobiDB-lite"/>
    </source>
</evidence>
<dbReference type="Pfam" id="PF00892">
    <property type="entry name" value="EamA"/>
    <property type="match status" value="2"/>
</dbReference>